<accession>E1II50</accession>
<evidence type="ECO:0000256" key="2">
    <source>
        <dbReference type="ARBA" id="ARBA00023002"/>
    </source>
</evidence>
<dbReference type="EMBL" id="ADVR01000122">
    <property type="protein sequence ID" value="EFO79168.1"/>
    <property type="molecule type" value="Genomic_DNA"/>
</dbReference>
<dbReference type="InterPro" id="IPR057326">
    <property type="entry name" value="KR_dom"/>
</dbReference>
<dbReference type="PROSITE" id="PS00061">
    <property type="entry name" value="ADH_SHORT"/>
    <property type="match status" value="1"/>
</dbReference>
<name>E1II50_9CHLR</name>
<dbReference type="Gene3D" id="3.40.50.720">
    <property type="entry name" value="NAD(P)-binding Rossmann-like Domain"/>
    <property type="match status" value="1"/>
</dbReference>
<dbReference type="InterPro" id="IPR020904">
    <property type="entry name" value="Sc_DH/Rdtase_CS"/>
</dbReference>
<dbReference type="OrthoDB" id="9792003at2"/>
<comment type="similarity">
    <text evidence="1 3">Belongs to the short-chain dehydrogenases/reductases (SDR) family.</text>
</comment>
<dbReference type="AlphaFoldDB" id="E1II50"/>
<dbReference type="FunFam" id="3.40.50.720:FF:000084">
    <property type="entry name" value="Short-chain dehydrogenase reductase"/>
    <property type="match status" value="1"/>
</dbReference>
<dbReference type="STRING" id="765420.OSCT_3001"/>
<gene>
    <name evidence="5" type="ORF">OSCT_3001</name>
</gene>
<reference evidence="5 6" key="1">
    <citation type="journal article" date="2011" name="J. Bacteriol.">
        <title>Draft genome sequence of the anoxygenic filamentous phototrophic bacterium Oscillochloris trichoides subsp. DG-6.</title>
        <authorList>
            <person name="Kuznetsov B.B."/>
            <person name="Ivanovsky R.N."/>
            <person name="Keppen O.I."/>
            <person name="Sukhacheva M.V."/>
            <person name="Bumazhkin B.K."/>
            <person name="Patutina E.O."/>
            <person name="Beletsky A.V."/>
            <person name="Mardanov A.V."/>
            <person name="Baslerov R.V."/>
            <person name="Panteleeva A.N."/>
            <person name="Kolganova T.V."/>
            <person name="Ravin N.V."/>
            <person name="Skryabin K.G."/>
        </authorList>
    </citation>
    <scope>NUCLEOTIDE SEQUENCE [LARGE SCALE GENOMIC DNA]</scope>
    <source>
        <strain evidence="5 6">DG-6</strain>
    </source>
</reference>
<dbReference type="HOGENOM" id="CLU_010194_2_1_0"/>
<evidence type="ECO:0000313" key="5">
    <source>
        <dbReference type="EMBL" id="EFO79168.1"/>
    </source>
</evidence>
<evidence type="ECO:0000256" key="1">
    <source>
        <dbReference type="ARBA" id="ARBA00006484"/>
    </source>
</evidence>
<dbReference type="GO" id="GO:0016020">
    <property type="term" value="C:membrane"/>
    <property type="evidence" value="ECO:0007669"/>
    <property type="project" value="TreeGrafter"/>
</dbReference>
<keyword evidence="6" id="KW-1185">Reference proteome</keyword>
<comment type="caution">
    <text evidence="5">The sequence shown here is derived from an EMBL/GenBank/DDBJ whole genome shotgun (WGS) entry which is preliminary data.</text>
</comment>
<protein>
    <submittedName>
        <fullName evidence="5">Short-chain dehydrogenase/reductase SDR</fullName>
    </submittedName>
</protein>
<dbReference type="PANTHER" id="PTHR44196:SF1">
    <property type="entry name" value="DEHYDROGENASE_REDUCTASE SDR FAMILY MEMBER 7B"/>
    <property type="match status" value="1"/>
</dbReference>
<evidence type="ECO:0000256" key="3">
    <source>
        <dbReference type="RuleBase" id="RU000363"/>
    </source>
</evidence>
<dbReference type="Pfam" id="PF00106">
    <property type="entry name" value="adh_short"/>
    <property type="match status" value="1"/>
</dbReference>
<dbReference type="PRINTS" id="PR00081">
    <property type="entry name" value="GDHRDH"/>
</dbReference>
<dbReference type="PANTHER" id="PTHR44196">
    <property type="entry name" value="DEHYDROGENASE/REDUCTASE SDR FAMILY MEMBER 7B"/>
    <property type="match status" value="1"/>
</dbReference>
<dbReference type="Proteomes" id="UP000054010">
    <property type="component" value="Unassembled WGS sequence"/>
</dbReference>
<dbReference type="GO" id="GO:0016491">
    <property type="term" value="F:oxidoreductase activity"/>
    <property type="evidence" value="ECO:0007669"/>
    <property type="project" value="UniProtKB-KW"/>
</dbReference>
<sequence>MQIRDRIVIITGASAGIGAATARTFAQAGARVVLAARSREPLEELAATLPGDPVVIPCDVGNPDQCQELIAQTQATCGRVDILINNAGVGLAGPVAELATPDLARAFAVDLFGPIWLTQAVVPIMRQQRSGQIIMVSSVLAEQTLPYLGGYAAAKAGLERMSEALRMELRGTGISVSVVRPGTTRTEFSRNRLGGGGEQRRLAPKGVEPEVVAATILRVAQRRSRSAYVTRGDRVGIMLARAFPGLIERVLARAIRWGK</sequence>
<dbReference type="InterPro" id="IPR002347">
    <property type="entry name" value="SDR_fam"/>
</dbReference>
<dbReference type="eggNOG" id="COG0300">
    <property type="taxonomic scope" value="Bacteria"/>
</dbReference>
<proteinExistence type="inferred from homology"/>
<evidence type="ECO:0000313" key="6">
    <source>
        <dbReference type="Proteomes" id="UP000054010"/>
    </source>
</evidence>
<dbReference type="InterPro" id="IPR036291">
    <property type="entry name" value="NAD(P)-bd_dom_sf"/>
</dbReference>
<dbReference type="PRINTS" id="PR00080">
    <property type="entry name" value="SDRFAMILY"/>
</dbReference>
<dbReference type="SMART" id="SM00822">
    <property type="entry name" value="PKS_KR"/>
    <property type="match status" value="1"/>
</dbReference>
<feature type="domain" description="Ketoreductase" evidence="4">
    <location>
        <begin position="6"/>
        <end position="184"/>
    </location>
</feature>
<dbReference type="SUPFAM" id="SSF51735">
    <property type="entry name" value="NAD(P)-binding Rossmann-fold domains"/>
    <property type="match status" value="1"/>
</dbReference>
<keyword evidence="2" id="KW-0560">Oxidoreductase</keyword>
<evidence type="ECO:0000259" key="4">
    <source>
        <dbReference type="SMART" id="SM00822"/>
    </source>
</evidence>
<organism evidence="5 6">
    <name type="scientific">Oscillochloris trichoides DG-6</name>
    <dbReference type="NCBI Taxonomy" id="765420"/>
    <lineage>
        <taxon>Bacteria</taxon>
        <taxon>Bacillati</taxon>
        <taxon>Chloroflexota</taxon>
        <taxon>Chloroflexia</taxon>
        <taxon>Chloroflexales</taxon>
        <taxon>Chloroflexineae</taxon>
        <taxon>Oscillochloridaceae</taxon>
        <taxon>Oscillochloris</taxon>
    </lineage>
</organism>